<dbReference type="PANTHER" id="PTHR23077:SF171">
    <property type="entry name" value="NUCLEAR VALOSIN-CONTAINING PROTEIN-LIKE"/>
    <property type="match status" value="1"/>
</dbReference>
<keyword evidence="2" id="KW-0067">ATP-binding</keyword>
<dbReference type="EnsemblMetazoa" id="XM_016983236">
    <property type="protein sequence ID" value="XP_016838725"/>
    <property type="gene ID" value="LOC100313525"/>
</dbReference>
<dbReference type="GO" id="GO:0005634">
    <property type="term" value="C:nucleus"/>
    <property type="evidence" value="ECO:0007669"/>
    <property type="project" value="TreeGrafter"/>
</dbReference>
<dbReference type="SUPFAM" id="SSF54585">
    <property type="entry name" value="Cdc48 domain 2-like"/>
    <property type="match status" value="1"/>
</dbReference>
<dbReference type="Gene3D" id="3.40.50.300">
    <property type="entry name" value="P-loop containing nucleotide triphosphate hydrolases"/>
    <property type="match status" value="1"/>
</dbReference>
<dbReference type="InterPro" id="IPR027417">
    <property type="entry name" value="P-loop_NTPase"/>
</dbReference>
<reference evidence="4" key="1">
    <citation type="submission" date="2021-01" db="UniProtKB">
        <authorList>
            <consortium name="EnsemblMetazoa"/>
        </authorList>
    </citation>
    <scope>IDENTIFICATION</scope>
</reference>
<dbReference type="Pfam" id="PF00004">
    <property type="entry name" value="AAA"/>
    <property type="match status" value="1"/>
</dbReference>
<name>A0A7M7HE73_NASVI</name>
<keyword evidence="1" id="KW-0547">Nucleotide-binding</keyword>
<dbReference type="Gene3D" id="3.10.330.10">
    <property type="match status" value="1"/>
</dbReference>
<dbReference type="PANTHER" id="PTHR23077">
    <property type="entry name" value="AAA-FAMILY ATPASE"/>
    <property type="match status" value="1"/>
</dbReference>
<protein>
    <recommendedName>
        <fullName evidence="3">ATPase AAA-type core domain-containing protein</fullName>
    </recommendedName>
</protein>
<dbReference type="GO" id="GO:0005524">
    <property type="term" value="F:ATP binding"/>
    <property type="evidence" value="ECO:0007669"/>
    <property type="project" value="UniProtKB-KW"/>
</dbReference>
<dbReference type="InterPro" id="IPR003959">
    <property type="entry name" value="ATPase_AAA_core"/>
</dbReference>
<keyword evidence="5" id="KW-1185">Reference proteome</keyword>
<dbReference type="EnsemblMetazoa" id="XM_008215081">
    <property type="protein sequence ID" value="XP_008213303"/>
    <property type="gene ID" value="LOC100313525"/>
</dbReference>
<dbReference type="GO" id="GO:0016887">
    <property type="term" value="F:ATP hydrolysis activity"/>
    <property type="evidence" value="ECO:0007669"/>
    <property type="project" value="InterPro"/>
</dbReference>
<dbReference type="Gene3D" id="2.40.40.20">
    <property type="match status" value="1"/>
</dbReference>
<evidence type="ECO:0000256" key="2">
    <source>
        <dbReference type="ARBA" id="ARBA00022840"/>
    </source>
</evidence>
<dbReference type="GO" id="GO:0034098">
    <property type="term" value="C:VCP-NPL4-UFD1 AAA ATPase complex"/>
    <property type="evidence" value="ECO:0007669"/>
    <property type="project" value="TreeGrafter"/>
</dbReference>
<dbReference type="Proteomes" id="UP000002358">
    <property type="component" value="Chromosome 3"/>
</dbReference>
<dbReference type="InParanoid" id="A0A7M7HE73"/>
<proteinExistence type="predicted"/>
<evidence type="ECO:0000313" key="4">
    <source>
        <dbReference type="EnsemblMetazoa" id="XP_008213303"/>
    </source>
</evidence>
<dbReference type="InterPro" id="IPR009010">
    <property type="entry name" value="Asp_de-COase-like_dom_sf"/>
</dbReference>
<dbReference type="SMR" id="A0A7M7HE73"/>
<dbReference type="InterPro" id="IPR029067">
    <property type="entry name" value="CDC48_domain_2-like_sf"/>
</dbReference>
<dbReference type="Gene3D" id="1.10.8.60">
    <property type="match status" value="1"/>
</dbReference>
<sequence length="450" mass="51290">MMSLPCSLLVDHSSTHPDRFVALMSATKIQELNLEKNSTVQITGRDSKMVFCTLKESIQCSDKKILLNKLMRHNLGVLVNDPVMVGPCCNLQYAAQIDIAVNYTDALKGLNRNICKVLVNEYFAGKRIILCEGNKFIVRKGMKAVEFVVVRTDPTRPYCLVDTTKVSKVNYLTDVARYKPEEKRLSHISYEDIGGYVQQLQQLRELEFPLRLPSLFKQLKVANPHVIMHGPQGVGKLLLAKAYATETNAHFVLLNESMIKDVPIDIKIVRIRSKLEEAKKNSPSVVCFDGLHEIAPKTMIDPNQHKFLIKELVKMLKQMEQDKSCIVILIGITHLLSQVNTGVLHHFYSIKNDKYITFEYPNFSDRYEILKIHTRDLTLSSNFDFNHLAAGTENYTGERLAALCKKVAWRVYKNKHEDSIGVEDEVSEVESFMNKVITLADFQDILHEMS</sequence>
<evidence type="ECO:0000259" key="3">
    <source>
        <dbReference type="Pfam" id="PF00004"/>
    </source>
</evidence>
<accession>A0A7M7HE73</accession>
<dbReference type="SUPFAM" id="SSF50692">
    <property type="entry name" value="ADC-like"/>
    <property type="match status" value="1"/>
</dbReference>
<organism evidence="4 5">
    <name type="scientific">Nasonia vitripennis</name>
    <name type="common">Parasitic wasp</name>
    <dbReference type="NCBI Taxonomy" id="7425"/>
    <lineage>
        <taxon>Eukaryota</taxon>
        <taxon>Metazoa</taxon>
        <taxon>Ecdysozoa</taxon>
        <taxon>Arthropoda</taxon>
        <taxon>Hexapoda</taxon>
        <taxon>Insecta</taxon>
        <taxon>Pterygota</taxon>
        <taxon>Neoptera</taxon>
        <taxon>Endopterygota</taxon>
        <taxon>Hymenoptera</taxon>
        <taxon>Apocrita</taxon>
        <taxon>Proctotrupomorpha</taxon>
        <taxon>Chalcidoidea</taxon>
        <taxon>Pteromalidae</taxon>
        <taxon>Pteromalinae</taxon>
        <taxon>Nasonia</taxon>
    </lineage>
</organism>
<dbReference type="GO" id="GO:0051228">
    <property type="term" value="P:mitotic spindle disassembly"/>
    <property type="evidence" value="ECO:0007669"/>
    <property type="project" value="TreeGrafter"/>
</dbReference>
<evidence type="ECO:0000313" key="5">
    <source>
        <dbReference type="Proteomes" id="UP000002358"/>
    </source>
</evidence>
<dbReference type="OrthoDB" id="10051041at2759"/>
<dbReference type="AlphaFoldDB" id="A0A7M7HE73"/>
<dbReference type="GO" id="GO:0031593">
    <property type="term" value="F:polyubiquitin modification-dependent protein binding"/>
    <property type="evidence" value="ECO:0007669"/>
    <property type="project" value="TreeGrafter"/>
</dbReference>
<evidence type="ECO:0000256" key="1">
    <source>
        <dbReference type="ARBA" id="ARBA00022741"/>
    </source>
</evidence>
<dbReference type="InterPro" id="IPR050168">
    <property type="entry name" value="AAA_ATPase_domain"/>
</dbReference>
<dbReference type="GO" id="GO:0097352">
    <property type="term" value="P:autophagosome maturation"/>
    <property type="evidence" value="ECO:0007669"/>
    <property type="project" value="TreeGrafter"/>
</dbReference>
<dbReference type="SUPFAM" id="SSF52540">
    <property type="entry name" value="P-loop containing nucleoside triphosphate hydrolases"/>
    <property type="match status" value="1"/>
</dbReference>
<dbReference type="GO" id="GO:0030970">
    <property type="term" value="P:retrograde protein transport, ER to cytosol"/>
    <property type="evidence" value="ECO:0007669"/>
    <property type="project" value="TreeGrafter"/>
</dbReference>
<feature type="domain" description="ATPase AAA-type core" evidence="3">
    <location>
        <begin position="226"/>
        <end position="343"/>
    </location>
</feature>
<dbReference type="GO" id="GO:0005829">
    <property type="term" value="C:cytosol"/>
    <property type="evidence" value="ECO:0007669"/>
    <property type="project" value="TreeGrafter"/>
</dbReference>
<gene>
    <name evidence="4" type="primary">100313525</name>
</gene>